<dbReference type="PANTHER" id="PTHR10291:SF17">
    <property type="entry name" value="ALKYL TRANSFERASE"/>
    <property type="match status" value="1"/>
</dbReference>
<dbReference type="Gene3D" id="3.40.1180.10">
    <property type="entry name" value="Decaprenyl diphosphate synthase-like"/>
    <property type="match status" value="1"/>
</dbReference>
<dbReference type="GO" id="GO:0009668">
    <property type="term" value="P:plastid membrane organization"/>
    <property type="evidence" value="ECO:0007669"/>
    <property type="project" value="TreeGrafter"/>
</dbReference>
<name>A0A5J4ZGZ7_9ASTE</name>
<dbReference type="GO" id="GO:0045547">
    <property type="term" value="F:ditrans,polycis-polyprenyl diphosphate synthase [(2E,6E)-farnesyl diphosphate specific] activity"/>
    <property type="evidence" value="ECO:0007669"/>
    <property type="project" value="TreeGrafter"/>
</dbReference>
<dbReference type="GO" id="GO:0009570">
    <property type="term" value="C:chloroplast stroma"/>
    <property type="evidence" value="ECO:0007669"/>
    <property type="project" value="TreeGrafter"/>
</dbReference>
<dbReference type="NCBIfam" id="TIGR00055">
    <property type="entry name" value="uppS"/>
    <property type="match status" value="1"/>
</dbReference>
<dbReference type="PANTHER" id="PTHR10291">
    <property type="entry name" value="DEHYDRODOLICHYL DIPHOSPHATE SYNTHASE FAMILY MEMBER"/>
    <property type="match status" value="1"/>
</dbReference>
<comment type="similarity">
    <text evidence="2">Belongs to the UPP synthase family.</text>
</comment>
<dbReference type="CDD" id="cd00475">
    <property type="entry name" value="Cis_IPPS"/>
    <property type="match status" value="1"/>
</dbReference>
<evidence type="ECO:0000313" key="4">
    <source>
        <dbReference type="Proteomes" id="UP000325577"/>
    </source>
</evidence>
<organism evidence="3 4">
    <name type="scientific">Nyssa sinensis</name>
    <dbReference type="NCBI Taxonomy" id="561372"/>
    <lineage>
        <taxon>Eukaryota</taxon>
        <taxon>Viridiplantae</taxon>
        <taxon>Streptophyta</taxon>
        <taxon>Embryophyta</taxon>
        <taxon>Tracheophyta</taxon>
        <taxon>Spermatophyta</taxon>
        <taxon>Magnoliopsida</taxon>
        <taxon>eudicotyledons</taxon>
        <taxon>Gunneridae</taxon>
        <taxon>Pentapetalae</taxon>
        <taxon>asterids</taxon>
        <taxon>Cornales</taxon>
        <taxon>Nyssaceae</taxon>
        <taxon>Nyssa</taxon>
    </lineage>
</organism>
<dbReference type="Proteomes" id="UP000325577">
    <property type="component" value="Linkage Group LG7"/>
</dbReference>
<dbReference type="GO" id="GO:0016094">
    <property type="term" value="P:polyprenol biosynthetic process"/>
    <property type="evidence" value="ECO:0007669"/>
    <property type="project" value="TreeGrafter"/>
</dbReference>
<proteinExistence type="inferred from homology"/>
<dbReference type="OrthoDB" id="4173905at2759"/>
<dbReference type="InterPro" id="IPR018520">
    <property type="entry name" value="UPP_synth-like_CS"/>
</dbReference>
<keyword evidence="4" id="KW-1185">Reference proteome</keyword>
<gene>
    <name evidence="3" type="ORF">F0562_015294</name>
</gene>
<dbReference type="EMBL" id="CM018050">
    <property type="protein sequence ID" value="KAA8517820.1"/>
    <property type="molecule type" value="Genomic_DNA"/>
</dbReference>
<evidence type="ECO:0000256" key="1">
    <source>
        <dbReference type="ARBA" id="ARBA00022679"/>
    </source>
</evidence>
<dbReference type="InterPro" id="IPR036424">
    <property type="entry name" value="UPP_synth-like_sf"/>
</dbReference>
<reference evidence="3 4" key="1">
    <citation type="submission" date="2019-09" db="EMBL/GenBank/DDBJ databases">
        <title>A chromosome-level genome assembly of the Chinese tupelo Nyssa sinensis.</title>
        <authorList>
            <person name="Yang X."/>
            <person name="Kang M."/>
            <person name="Yang Y."/>
            <person name="Xiong H."/>
            <person name="Wang M."/>
            <person name="Zhang Z."/>
            <person name="Wang Z."/>
            <person name="Wu H."/>
            <person name="Ma T."/>
            <person name="Liu J."/>
            <person name="Xi Z."/>
        </authorList>
    </citation>
    <scope>NUCLEOTIDE SEQUENCE [LARGE SCALE GENOMIC DNA]</scope>
    <source>
        <strain evidence="3">J267</strain>
        <tissue evidence="3">Leaf</tissue>
    </source>
</reference>
<dbReference type="Pfam" id="PF01255">
    <property type="entry name" value="Prenyltransf"/>
    <property type="match status" value="1"/>
</dbReference>
<sequence>MLSVNLSLLPIANACTPSPNHKPLLLHVQQQHCLRTSLPLSRPLCATPQNVIVEENGIVNGAVAYGGALAQEVLLLPAGLRRELMPKHVAVIMDGNRRWARMRGLPVGSGYEAGIRALRLLVELCCRWGIRVLTVFAFSSDNWFRPKVEVDFLMSLFETGTNDELNNFLREGVQISIIGDSSKLPESLLELLTNAEETTKHNSRLQLILAISYSGRYDIVQACQSIALKVKENLIDPEDINELLIEQELETNCTEIPYPDLLIRTSGELRVSNFLLWQLAYTELFFAQSHWPDFGEAEFLEALRSFQQRQRRYGSRDS</sequence>
<dbReference type="FunFam" id="3.40.1180.10:FF:000001">
    <property type="entry name" value="(2E,6E)-farnesyl-diphosphate-specific ditrans,polycis-undecaprenyl-diphosphate synthase"/>
    <property type="match status" value="1"/>
</dbReference>
<dbReference type="HAMAP" id="MF_01139">
    <property type="entry name" value="ISPT"/>
    <property type="match status" value="1"/>
</dbReference>
<evidence type="ECO:0000256" key="2">
    <source>
        <dbReference type="RuleBase" id="RU363018"/>
    </source>
</evidence>
<dbReference type="PROSITE" id="PS01066">
    <property type="entry name" value="UPP_SYNTHASE"/>
    <property type="match status" value="1"/>
</dbReference>
<keyword evidence="1 2" id="KW-0808">Transferase</keyword>
<dbReference type="EC" id="2.5.1.-" evidence="2"/>
<dbReference type="InterPro" id="IPR001441">
    <property type="entry name" value="UPP_synth-like"/>
</dbReference>
<dbReference type="GO" id="GO:0000287">
    <property type="term" value="F:magnesium ion binding"/>
    <property type="evidence" value="ECO:0007669"/>
    <property type="project" value="UniProtKB-ARBA"/>
</dbReference>
<dbReference type="GO" id="GO:0009409">
    <property type="term" value="P:response to cold"/>
    <property type="evidence" value="ECO:0007669"/>
    <property type="project" value="TreeGrafter"/>
</dbReference>
<protein>
    <recommendedName>
        <fullName evidence="2">Alkyl transferase</fullName>
        <ecNumber evidence="2">2.5.1.-</ecNumber>
    </recommendedName>
</protein>
<evidence type="ECO:0000313" key="3">
    <source>
        <dbReference type="EMBL" id="KAA8517820.1"/>
    </source>
</evidence>
<dbReference type="AlphaFoldDB" id="A0A5J4ZGZ7"/>
<accession>A0A5J4ZGZ7</accession>
<dbReference type="SUPFAM" id="SSF64005">
    <property type="entry name" value="Undecaprenyl diphosphate synthase"/>
    <property type="match status" value="1"/>
</dbReference>